<dbReference type="EMBL" id="JAENII010000015">
    <property type="protein sequence ID" value="MBK1828642.1"/>
    <property type="molecule type" value="Genomic_DNA"/>
</dbReference>
<sequence length="217" mass="24513">MAIQAKQSSWSLILLLVVAGGLWLKEQMARPDAVGGVVQTAEGWERIEGCRWIPHDRNDGDSFHVRFPDGREEQIRLFFVDAPESARRSYGGGRSNHERISYQAKAFGIDDDAAVEVGRMAKKKVESWLGDGDFVVVTRWEDPFGDRRFSALVELDSGEWLHEKLVKEGLVRIYTKGTVMPDGTSIEEQEKHLRNLEKAARAHGVGGWSSREIHQVR</sequence>
<dbReference type="PROSITE" id="PS50830">
    <property type="entry name" value="TNASE_3"/>
    <property type="match status" value="1"/>
</dbReference>
<evidence type="ECO:0000313" key="2">
    <source>
        <dbReference type="EMBL" id="MBK1828642.1"/>
    </source>
</evidence>
<feature type="domain" description="TNase-like" evidence="1">
    <location>
        <begin position="59"/>
        <end position="210"/>
    </location>
</feature>
<evidence type="ECO:0000313" key="3">
    <source>
        <dbReference type="Proteomes" id="UP000658278"/>
    </source>
</evidence>
<gene>
    <name evidence="2" type="ORF">JIN81_16535</name>
</gene>
<dbReference type="InterPro" id="IPR035437">
    <property type="entry name" value="SNase_OB-fold_sf"/>
</dbReference>
<dbReference type="Proteomes" id="UP000658278">
    <property type="component" value="Unassembled WGS sequence"/>
</dbReference>
<proteinExistence type="predicted"/>
<comment type="caution">
    <text evidence="2">The sequence shown here is derived from an EMBL/GenBank/DDBJ whole genome shotgun (WGS) entry which is preliminary data.</text>
</comment>
<dbReference type="SUPFAM" id="SSF50199">
    <property type="entry name" value="Staphylococcal nuclease"/>
    <property type="match status" value="1"/>
</dbReference>
<reference evidence="2" key="1">
    <citation type="submission" date="2021-01" db="EMBL/GenBank/DDBJ databases">
        <title>Modified the classification status of verrucomicrobia.</title>
        <authorList>
            <person name="Feng X."/>
        </authorList>
    </citation>
    <scope>NUCLEOTIDE SEQUENCE</scope>
    <source>
        <strain evidence="2">KCTC 22201</strain>
    </source>
</reference>
<dbReference type="SMART" id="SM00318">
    <property type="entry name" value="SNc"/>
    <property type="match status" value="1"/>
</dbReference>
<dbReference type="Gene3D" id="2.40.50.90">
    <property type="match status" value="1"/>
</dbReference>
<dbReference type="InterPro" id="IPR016071">
    <property type="entry name" value="Staphylococal_nuclease_OB-fold"/>
</dbReference>
<keyword evidence="3" id="KW-1185">Reference proteome</keyword>
<accession>A0A934RFN6</accession>
<organism evidence="2 3">
    <name type="scientific">Haloferula rosea</name>
    <dbReference type="NCBI Taxonomy" id="490093"/>
    <lineage>
        <taxon>Bacteria</taxon>
        <taxon>Pseudomonadati</taxon>
        <taxon>Verrucomicrobiota</taxon>
        <taxon>Verrucomicrobiia</taxon>
        <taxon>Verrucomicrobiales</taxon>
        <taxon>Verrucomicrobiaceae</taxon>
        <taxon>Haloferula</taxon>
    </lineage>
</organism>
<dbReference type="Pfam" id="PF00565">
    <property type="entry name" value="SNase"/>
    <property type="match status" value="1"/>
</dbReference>
<dbReference type="RefSeq" id="WP_200282489.1">
    <property type="nucleotide sequence ID" value="NZ_JAENII010000015.1"/>
</dbReference>
<name>A0A934RFN6_9BACT</name>
<evidence type="ECO:0000259" key="1">
    <source>
        <dbReference type="PROSITE" id="PS50830"/>
    </source>
</evidence>
<protein>
    <submittedName>
        <fullName evidence="2">Thermonuclease family protein</fullName>
    </submittedName>
</protein>
<dbReference type="AlphaFoldDB" id="A0A934RFN6"/>